<dbReference type="AlphaFoldDB" id="A0A401S1H5"/>
<evidence type="ECO:0000256" key="3">
    <source>
        <dbReference type="SAM" id="MobiDB-lite"/>
    </source>
</evidence>
<dbReference type="InterPro" id="IPR000198">
    <property type="entry name" value="RhoGAP_dom"/>
</dbReference>
<dbReference type="CDD" id="cd04402">
    <property type="entry name" value="RhoGAP_ARHGAP20"/>
    <property type="match status" value="1"/>
</dbReference>
<dbReference type="OrthoDB" id="27389at2759"/>
<dbReference type="SUPFAM" id="SSF48350">
    <property type="entry name" value="GTPase activation domain, GAP"/>
    <property type="match status" value="1"/>
</dbReference>
<sequence>MKFLSNSGLSKTLTISSMEEASETVKRVEQEPVEIRHDQNSGMVLPKSEDSSNSLIGNECPFATKMNQLHIPAKQQAKCDMSTLKSGRKPSKPSEKHRCQIQSNSIELQASLKQNKKTKLKILWSTRKNSTQSESMSSHDEGLFDRDLKDICDHDEMIAKPILNILAVLFKKGPSFVGIFRKSANAKACKELIDKLNTANDVTLEELPIVQLAVVFKEFLRRIPDSLLTTALYDSWMAAMEKEDVNERTVELKQLLTELPSHNTTLLRYFFCVLYYINKHSEVNKMNAHNLAICIGPNMLWPTKPVTAELQKEVLARVVDLMQFLIENCCLILGDDITTLLGEPVLVLPECSDKADMLSSQQNDSAYDSTDQDDWKDGWNEKRRRANSSCYQLLRSNGELRMDRKQNGKMDIDAGDCTTTSCSTESMDATYGIPLRAEATPPPALTIEHYTVRINRRCSLPIIGFNSSSKMINQQELLARSHDDCSISSEGLHFNRQQMAKQVSAESFTKFSGSIAGNLNASSHSELSIASSSKASSISSLASSYSNISENSVFINSPLVSPTYCSEENSSFSECPEKLQANSIQVPDNNAKPMKETVKKLLRKTQSWDPARTFNTNQKSCKENSWKEKVPTCETVHEDQVNQSNTVRYRARTISIDEVFQQVDSKRLCNPPPYQQAVEENNPIPPDVTRKGMTVKNMRRLSQLEEVKKLYCPVIVQKTRPCSLTEDLLYSSWQDHCTNHFDSCAKQGQPKPADPCEESHNNFENDMHPTGFEKAQQYRGRAMSECIRRSNHEQFCRHFSQSLEDYEQIQHAKESCV</sequence>
<keyword evidence="6" id="KW-1185">Reference proteome</keyword>
<proteinExistence type="predicted"/>
<dbReference type="Proteomes" id="UP000287033">
    <property type="component" value="Unassembled WGS sequence"/>
</dbReference>
<name>A0A401S1H5_CHIPU</name>
<organism evidence="5 6">
    <name type="scientific">Chiloscyllium punctatum</name>
    <name type="common">Brownbanded bambooshark</name>
    <name type="synonym">Hemiscyllium punctatum</name>
    <dbReference type="NCBI Taxonomy" id="137246"/>
    <lineage>
        <taxon>Eukaryota</taxon>
        <taxon>Metazoa</taxon>
        <taxon>Chordata</taxon>
        <taxon>Craniata</taxon>
        <taxon>Vertebrata</taxon>
        <taxon>Chondrichthyes</taxon>
        <taxon>Elasmobranchii</taxon>
        <taxon>Galeomorphii</taxon>
        <taxon>Galeoidea</taxon>
        <taxon>Orectolobiformes</taxon>
        <taxon>Hemiscylliidae</taxon>
        <taxon>Chiloscyllium</taxon>
    </lineage>
</organism>
<dbReference type="InterPro" id="IPR047886">
    <property type="entry name" value="ARHGAP20-like_RhoGAP"/>
</dbReference>
<reference evidence="5 6" key="1">
    <citation type="journal article" date="2018" name="Nat. Ecol. Evol.">
        <title>Shark genomes provide insights into elasmobranch evolution and the origin of vertebrates.</title>
        <authorList>
            <person name="Hara Y"/>
            <person name="Yamaguchi K"/>
            <person name="Onimaru K"/>
            <person name="Kadota M"/>
            <person name="Koyanagi M"/>
            <person name="Keeley SD"/>
            <person name="Tatsumi K"/>
            <person name="Tanaka K"/>
            <person name="Motone F"/>
            <person name="Kageyama Y"/>
            <person name="Nozu R"/>
            <person name="Adachi N"/>
            <person name="Nishimura O"/>
            <person name="Nakagawa R"/>
            <person name="Tanegashima C"/>
            <person name="Kiyatake I"/>
            <person name="Matsumoto R"/>
            <person name="Murakumo K"/>
            <person name="Nishida K"/>
            <person name="Terakita A"/>
            <person name="Kuratani S"/>
            <person name="Sato K"/>
            <person name="Hyodo S Kuraku.S."/>
        </authorList>
    </citation>
    <scope>NUCLEOTIDE SEQUENCE [LARGE SCALE GENOMIC DNA]</scope>
</reference>
<comment type="caution">
    <text evidence="5">The sequence shown here is derived from an EMBL/GenBank/DDBJ whole genome shotgun (WGS) entry which is preliminary data.</text>
</comment>
<accession>A0A401S1H5</accession>
<dbReference type="GO" id="GO:0007165">
    <property type="term" value="P:signal transduction"/>
    <property type="evidence" value="ECO:0007669"/>
    <property type="project" value="InterPro"/>
</dbReference>
<dbReference type="PANTHER" id="PTHR23179">
    <property type="entry name" value="T-CELL ACTIVATION RHO GTPASE ACTIVATING PROTEIN-RELATED"/>
    <property type="match status" value="1"/>
</dbReference>
<dbReference type="OMA" id="PRTESWK"/>
<dbReference type="EMBL" id="BEZZ01000051">
    <property type="protein sequence ID" value="GCC24239.1"/>
    <property type="molecule type" value="Genomic_DNA"/>
</dbReference>
<dbReference type="Pfam" id="PF00620">
    <property type="entry name" value="RhoGAP"/>
    <property type="match status" value="1"/>
</dbReference>
<evidence type="ECO:0000313" key="6">
    <source>
        <dbReference type="Proteomes" id="UP000287033"/>
    </source>
</evidence>
<feature type="region of interest" description="Disordered" evidence="3">
    <location>
        <begin position="81"/>
        <end position="100"/>
    </location>
</feature>
<dbReference type="InterPro" id="IPR008936">
    <property type="entry name" value="Rho_GTPase_activation_prot"/>
</dbReference>
<dbReference type="STRING" id="137246.A0A401S1H5"/>
<evidence type="ECO:0000256" key="1">
    <source>
        <dbReference type="ARBA" id="ARBA00022468"/>
    </source>
</evidence>
<keyword evidence="2" id="KW-0597">Phosphoprotein</keyword>
<dbReference type="SMART" id="SM00324">
    <property type="entry name" value="RhoGAP"/>
    <property type="match status" value="1"/>
</dbReference>
<dbReference type="GO" id="GO:0035023">
    <property type="term" value="P:regulation of Rho protein signal transduction"/>
    <property type="evidence" value="ECO:0007669"/>
    <property type="project" value="InterPro"/>
</dbReference>
<dbReference type="PANTHER" id="PTHR23179:SF26">
    <property type="entry name" value="T-CELL ACTIVATION RHO GTPASE-ACTIVATING PROTEIN"/>
    <property type="match status" value="1"/>
</dbReference>
<feature type="region of interest" description="Disordered" evidence="3">
    <location>
        <begin position="24"/>
        <end position="52"/>
    </location>
</feature>
<keyword evidence="1" id="KW-0343">GTPase activation</keyword>
<evidence type="ECO:0000256" key="2">
    <source>
        <dbReference type="ARBA" id="ARBA00022553"/>
    </source>
</evidence>
<dbReference type="GO" id="GO:0005096">
    <property type="term" value="F:GTPase activator activity"/>
    <property type="evidence" value="ECO:0007669"/>
    <property type="project" value="UniProtKB-KW"/>
</dbReference>
<feature type="compositionally biased region" description="Polar residues" evidence="3">
    <location>
        <begin position="359"/>
        <end position="369"/>
    </location>
</feature>
<dbReference type="Gene3D" id="1.10.555.10">
    <property type="entry name" value="Rho GTPase activation protein"/>
    <property type="match status" value="1"/>
</dbReference>
<protein>
    <recommendedName>
        <fullName evidence="4">Rho-GAP domain-containing protein</fullName>
    </recommendedName>
</protein>
<evidence type="ECO:0000313" key="5">
    <source>
        <dbReference type="EMBL" id="GCC24239.1"/>
    </source>
</evidence>
<feature type="compositionally biased region" description="Basic and acidic residues" evidence="3">
    <location>
        <begin position="24"/>
        <end position="39"/>
    </location>
</feature>
<gene>
    <name evidence="5" type="ORF">chiPu_0002639</name>
</gene>
<feature type="region of interest" description="Disordered" evidence="3">
    <location>
        <begin position="359"/>
        <end position="378"/>
    </location>
</feature>
<feature type="domain" description="Rho-GAP" evidence="4">
    <location>
        <begin position="146"/>
        <end position="333"/>
    </location>
</feature>
<dbReference type="PROSITE" id="PS50238">
    <property type="entry name" value="RHOGAP"/>
    <property type="match status" value="1"/>
</dbReference>
<evidence type="ECO:0000259" key="4">
    <source>
        <dbReference type="PROSITE" id="PS50238"/>
    </source>
</evidence>